<keyword evidence="1 6" id="KW-0645">Protease</keyword>
<dbReference type="PANTHER" id="PTHR22726">
    <property type="entry name" value="METALLOENDOPEPTIDASE OMA1"/>
    <property type="match status" value="1"/>
</dbReference>
<dbReference type="InterPro" id="IPR001915">
    <property type="entry name" value="Peptidase_M48"/>
</dbReference>
<keyword evidence="10" id="KW-1185">Reference proteome</keyword>
<evidence type="ECO:0000256" key="1">
    <source>
        <dbReference type="ARBA" id="ARBA00022670"/>
    </source>
</evidence>
<organism evidence="9 10">
    <name type="scientific">Crenobacter intestini</name>
    <dbReference type="NCBI Taxonomy" id="2563443"/>
    <lineage>
        <taxon>Bacteria</taxon>
        <taxon>Pseudomonadati</taxon>
        <taxon>Pseudomonadota</taxon>
        <taxon>Betaproteobacteria</taxon>
        <taxon>Neisseriales</taxon>
        <taxon>Neisseriaceae</taxon>
        <taxon>Crenobacter</taxon>
    </lineage>
</organism>
<keyword evidence="7" id="KW-0732">Signal</keyword>
<proteinExistence type="inferred from homology"/>
<keyword evidence="3 6" id="KW-0378">Hydrolase</keyword>
<dbReference type="GO" id="GO:0046872">
    <property type="term" value="F:metal ion binding"/>
    <property type="evidence" value="ECO:0007669"/>
    <property type="project" value="UniProtKB-KW"/>
</dbReference>
<dbReference type="Pfam" id="PF01435">
    <property type="entry name" value="Peptidase_M48"/>
    <property type="match status" value="1"/>
</dbReference>
<dbReference type="Proteomes" id="UP000308891">
    <property type="component" value="Unassembled WGS sequence"/>
</dbReference>
<dbReference type="Gene3D" id="3.30.2010.10">
    <property type="entry name" value="Metalloproteases ('zincins'), catalytic domain"/>
    <property type="match status" value="1"/>
</dbReference>
<evidence type="ECO:0000256" key="7">
    <source>
        <dbReference type="SAM" id="SignalP"/>
    </source>
</evidence>
<feature type="domain" description="Peptidase M48" evidence="8">
    <location>
        <begin position="72"/>
        <end position="256"/>
    </location>
</feature>
<feature type="signal peptide" evidence="7">
    <location>
        <begin position="1"/>
        <end position="21"/>
    </location>
</feature>
<comment type="caution">
    <text evidence="9">The sequence shown here is derived from an EMBL/GenBank/DDBJ whole genome shotgun (WGS) entry which is preliminary data.</text>
</comment>
<dbReference type="GO" id="GO:0051603">
    <property type="term" value="P:proteolysis involved in protein catabolic process"/>
    <property type="evidence" value="ECO:0007669"/>
    <property type="project" value="TreeGrafter"/>
</dbReference>
<evidence type="ECO:0000256" key="6">
    <source>
        <dbReference type="RuleBase" id="RU003983"/>
    </source>
</evidence>
<dbReference type="CDD" id="cd07331">
    <property type="entry name" value="M48C_Oma1_like"/>
    <property type="match status" value="1"/>
</dbReference>
<accession>A0A4T0UP87</accession>
<sequence>MAIRHALPMAALLAGSLLLSACESTTASGAVGANRKQLLLVSTQEVNAASAQSYRQQLVKARQAGVLNRDARQARRVNAVAQRLIAEVGVFRPEARGWQWEVNVFASPELNAYCMPGGKIGVYSGLIDRLSLTDAELAAVISHEIAHALREHSREQVSQEFAKQQGIALAGAVLGLDAGTQDLVQLVGQYSLSLPFSRRMEKEADLMGLELMARAGYDPNAALSIWRKMEAAGGSGGPEWMSTHPSGTSRIAEMQQMLPQVMPYYRAARP</sequence>
<dbReference type="RefSeq" id="WP_136554463.1">
    <property type="nucleotide sequence ID" value="NZ_STGJ01000013.1"/>
</dbReference>
<evidence type="ECO:0000256" key="3">
    <source>
        <dbReference type="ARBA" id="ARBA00022801"/>
    </source>
</evidence>
<feature type="chain" id="PRO_5020733456" evidence="7">
    <location>
        <begin position="22"/>
        <end position="270"/>
    </location>
</feature>
<dbReference type="InterPro" id="IPR051156">
    <property type="entry name" value="Mito/Outer_Membr_Metalloprot"/>
</dbReference>
<keyword evidence="4 6" id="KW-0862">Zinc</keyword>
<dbReference type="OrthoDB" id="9810445at2"/>
<evidence type="ECO:0000259" key="8">
    <source>
        <dbReference type="Pfam" id="PF01435"/>
    </source>
</evidence>
<dbReference type="GO" id="GO:0004222">
    <property type="term" value="F:metalloendopeptidase activity"/>
    <property type="evidence" value="ECO:0007669"/>
    <property type="project" value="InterPro"/>
</dbReference>
<dbReference type="GO" id="GO:0016020">
    <property type="term" value="C:membrane"/>
    <property type="evidence" value="ECO:0007669"/>
    <property type="project" value="TreeGrafter"/>
</dbReference>
<evidence type="ECO:0000256" key="5">
    <source>
        <dbReference type="ARBA" id="ARBA00023049"/>
    </source>
</evidence>
<name>A0A4T0UP87_9NEIS</name>
<comment type="similarity">
    <text evidence="6">Belongs to the peptidase M48 family.</text>
</comment>
<gene>
    <name evidence="9" type="ORF">E5K04_12175</name>
</gene>
<protein>
    <submittedName>
        <fullName evidence="9">M48 family metallopeptidase</fullName>
    </submittedName>
</protein>
<keyword evidence="2" id="KW-0479">Metal-binding</keyword>
<evidence type="ECO:0000256" key="2">
    <source>
        <dbReference type="ARBA" id="ARBA00022723"/>
    </source>
</evidence>
<evidence type="ECO:0000256" key="4">
    <source>
        <dbReference type="ARBA" id="ARBA00022833"/>
    </source>
</evidence>
<keyword evidence="5 6" id="KW-0482">Metalloprotease</keyword>
<evidence type="ECO:0000313" key="10">
    <source>
        <dbReference type="Proteomes" id="UP000308891"/>
    </source>
</evidence>
<dbReference type="EMBL" id="STGJ01000013">
    <property type="protein sequence ID" value="TIC80582.1"/>
    <property type="molecule type" value="Genomic_DNA"/>
</dbReference>
<comment type="cofactor">
    <cofactor evidence="6">
        <name>Zn(2+)</name>
        <dbReference type="ChEBI" id="CHEBI:29105"/>
    </cofactor>
    <text evidence="6">Binds 1 zinc ion per subunit.</text>
</comment>
<evidence type="ECO:0000313" key="9">
    <source>
        <dbReference type="EMBL" id="TIC80582.1"/>
    </source>
</evidence>
<reference evidence="9 10" key="1">
    <citation type="submission" date="2019-04" db="EMBL/GenBank/DDBJ databases">
        <title>Crenobacter sp. nov.</title>
        <authorList>
            <person name="Shi S."/>
        </authorList>
    </citation>
    <scope>NUCLEOTIDE SEQUENCE [LARGE SCALE GENOMIC DNA]</scope>
    <source>
        <strain evidence="9 10">GY 70310</strain>
    </source>
</reference>
<dbReference type="PANTHER" id="PTHR22726:SF1">
    <property type="entry name" value="METALLOENDOPEPTIDASE OMA1, MITOCHONDRIAL"/>
    <property type="match status" value="1"/>
</dbReference>
<dbReference type="AlphaFoldDB" id="A0A4T0UP87"/>
<dbReference type="PROSITE" id="PS51257">
    <property type="entry name" value="PROKAR_LIPOPROTEIN"/>
    <property type="match status" value="1"/>
</dbReference>